<gene>
    <name evidence="2" type="ORF">E0D97_01535</name>
</gene>
<feature type="transmembrane region" description="Helical" evidence="1">
    <location>
        <begin position="70"/>
        <end position="90"/>
    </location>
</feature>
<dbReference type="EMBL" id="SJST01000001">
    <property type="protein sequence ID" value="TCD16147.1"/>
    <property type="molecule type" value="Genomic_DNA"/>
</dbReference>
<keyword evidence="1" id="KW-1133">Transmembrane helix</keyword>
<dbReference type="RefSeq" id="WP_131564750.1">
    <property type="nucleotide sequence ID" value="NZ_JAINFK010000001.1"/>
</dbReference>
<evidence type="ECO:0000313" key="3">
    <source>
        <dbReference type="Proteomes" id="UP000291301"/>
    </source>
</evidence>
<dbReference type="Pfam" id="PF06961">
    <property type="entry name" value="DUF1294"/>
    <property type="match status" value="1"/>
</dbReference>
<dbReference type="OrthoDB" id="72963at2"/>
<evidence type="ECO:0000313" key="2">
    <source>
        <dbReference type="EMBL" id="TCD16147.1"/>
    </source>
</evidence>
<evidence type="ECO:0000256" key="1">
    <source>
        <dbReference type="SAM" id="Phobius"/>
    </source>
</evidence>
<keyword evidence="1" id="KW-0472">Membrane</keyword>
<keyword evidence="3" id="KW-1185">Reference proteome</keyword>
<sequence>MIAETLIALAAVNVACCALFGWDKYCAAKGVWRVPESTLLAFALIGGTPGAFAGRALFRHKTRKQPFVGQLYGIVGLQAAGLALAGWYLLLR</sequence>
<keyword evidence="1" id="KW-0812">Transmembrane</keyword>
<feature type="transmembrane region" description="Helical" evidence="1">
    <location>
        <begin position="38"/>
        <end position="58"/>
    </location>
</feature>
<reference evidence="2 3" key="1">
    <citation type="journal article" date="2015" name="Antonie Van Leeuwenhoek">
        <title>Oricola cellulosilytica gen. nov., sp. nov., a cellulose-degrading bacterium of the family Phyllobacteriaceae isolated from surface seashore water, and emended descriptions of Mesorhizobium loti and Phyllobacterium myrsinacearum.</title>
        <authorList>
            <person name="Hameed A."/>
            <person name="Shahina M."/>
            <person name="Lai W.A."/>
            <person name="Lin S.Y."/>
            <person name="Young L.S."/>
            <person name="Liu Y.C."/>
            <person name="Hsu Y.H."/>
            <person name="Young C.C."/>
        </authorList>
    </citation>
    <scope>NUCLEOTIDE SEQUENCE [LARGE SCALE GENOMIC DNA]</scope>
    <source>
        <strain evidence="2 3">KCTC 52183</strain>
    </source>
</reference>
<dbReference type="InterPro" id="IPR010718">
    <property type="entry name" value="DUF1294"/>
</dbReference>
<organism evidence="2 3">
    <name type="scientific">Oricola cellulosilytica</name>
    <dbReference type="NCBI Taxonomy" id="1429082"/>
    <lineage>
        <taxon>Bacteria</taxon>
        <taxon>Pseudomonadati</taxon>
        <taxon>Pseudomonadota</taxon>
        <taxon>Alphaproteobacteria</taxon>
        <taxon>Hyphomicrobiales</taxon>
        <taxon>Ahrensiaceae</taxon>
        <taxon>Oricola</taxon>
    </lineage>
</organism>
<accession>A0A4R0PEC3</accession>
<name>A0A4R0PEC3_9HYPH</name>
<protein>
    <submittedName>
        <fullName evidence="2">DUF1294 domain-containing protein</fullName>
    </submittedName>
</protein>
<proteinExistence type="predicted"/>
<dbReference type="Proteomes" id="UP000291301">
    <property type="component" value="Unassembled WGS sequence"/>
</dbReference>
<dbReference type="AlphaFoldDB" id="A0A4R0PEC3"/>
<comment type="caution">
    <text evidence="2">The sequence shown here is derived from an EMBL/GenBank/DDBJ whole genome shotgun (WGS) entry which is preliminary data.</text>
</comment>